<dbReference type="PROSITE" id="PS51186">
    <property type="entry name" value="GNAT"/>
    <property type="match status" value="1"/>
</dbReference>
<dbReference type="Pfam" id="PF17668">
    <property type="entry name" value="Acetyltransf_17"/>
    <property type="match status" value="1"/>
</dbReference>
<comment type="similarity">
    <text evidence="1 4">Belongs to the acetyltransferase Eis family.</text>
</comment>
<dbReference type="GO" id="GO:0030649">
    <property type="term" value="P:aminoglycoside antibiotic catabolic process"/>
    <property type="evidence" value="ECO:0007669"/>
    <property type="project" value="TreeGrafter"/>
</dbReference>
<dbReference type="PANTHER" id="PTHR37817">
    <property type="entry name" value="N-ACETYLTRANSFERASE EIS"/>
    <property type="match status" value="1"/>
</dbReference>
<dbReference type="HAMAP" id="MF_01812">
    <property type="entry name" value="Eis"/>
    <property type="match status" value="1"/>
</dbReference>
<evidence type="ECO:0000256" key="1">
    <source>
        <dbReference type="ARBA" id="ARBA00009213"/>
    </source>
</evidence>
<name>A0A2W6AGC5_9BACT</name>
<dbReference type="Pfam" id="PF13527">
    <property type="entry name" value="Acetyltransf_9"/>
    <property type="match status" value="1"/>
</dbReference>
<dbReference type="AlphaFoldDB" id="A0A2W6AGC5"/>
<feature type="domain" description="N-acetyltransferase" evidence="5">
    <location>
        <begin position="51"/>
        <end position="216"/>
    </location>
</feature>
<dbReference type="EMBL" id="QHBU01000001">
    <property type="protein sequence ID" value="PZR84368.1"/>
    <property type="molecule type" value="Genomic_DNA"/>
</dbReference>
<feature type="binding site" evidence="4">
    <location>
        <begin position="126"/>
        <end position="128"/>
    </location>
    <ligand>
        <name>acetyl-CoA</name>
        <dbReference type="ChEBI" id="CHEBI:57288"/>
    </ligand>
</feature>
<dbReference type="InterPro" id="IPR036527">
    <property type="entry name" value="SCP2_sterol-bd_dom_sf"/>
</dbReference>
<dbReference type="Proteomes" id="UP000248724">
    <property type="component" value="Unassembled WGS sequence"/>
</dbReference>
<reference evidence="6 7" key="1">
    <citation type="journal article" date="2017" name="Nature">
        <title>Atmospheric trace gases support primary production in Antarctic desert surface soil.</title>
        <authorList>
            <person name="Ji M."/>
            <person name="Greening C."/>
            <person name="Vanwonterghem I."/>
            <person name="Carere C.R."/>
            <person name="Bay S.K."/>
            <person name="Steen J.A."/>
            <person name="Montgomery K."/>
            <person name="Lines T."/>
            <person name="Beardall J."/>
            <person name="van Dorst J."/>
            <person name="Snape I."/>
            <person name="Stott M.B."/>
            <person name="Hugenholtz P."/>
            <person name="Ferrari B.C."/>
        </authorList>
    </citation>
    <scope>NUCLEOTIDE SEQUENCE [LARGE SCALE GENOMIC DNA]</scope>
    <source>
        <strain evidence="6">RRmetagenome_bin12</strain>
    </source>
</reference>
<feature type="active site" description="Proton acceptor; via carboxylate" evidence="4">
    <location>
        <position position="452"/>
    </location>
</feature>
<evidence type="ECO:0000259" key="5">
    <source>
        <dbReference type="PROSITE" id="PS51186"/>
    </source>
</evidence>
<sequence length="452" mass="50211">MWRESHHHRADRLRGLLHGARRRRNRGCRRRRLSAETSRAPTYDLAAMSAIEIVDLAPSDFEHFVLTAHGFWGEAPEIGMEQVHHALRRAMLARLDGEDIGAAAVIDFPLTLPGGSRVAMDGVTWVGVAATARRRGALRAMMDRCLRSARDRDIPVLGLGASESSIYRRFGYGVASHIGSAAIDTAHAALRISFHDPGRLRFVPLHDAVPLWRDIESRQVDRTGGILRSADHWRVGIARNETPDGKIAPMTVVAHEDAAGVLDGFANYRVELRWADGLSDGIVHLTELTALNLDAHLALWQHVLEMDLIEHVEMWRFWLDDPLQQLVADPRRLRVSTRDDLHLRVVDVVALLSARRYSREDSLVIEVRDDACADVAGRYRVEGGLDGAIAARTNATADVVLDAAALGSMLLGDVSAAALQRADIVQEEREGAVRRASAMFSWSPRPWLNHMF</sequence>
<feature type="binding site" evidence="4">
    <location>
        <begin position="134"/>
        <end position="139"/>
    </location>
    <ligand>
        <name>acetyl-CoA</name>
        <dbReference type="ChEBI" id="CHEBI:57288"/>
    </ligand>
</feature>
<dbReference type="CDD" id="cd04301">
    <property type="entry name" value="NAT_SF"/>
    <property type="match status" value="1"/>
</dbReference>
<evidence type="ECO:0000256" key="2">
    <source>
        <dbReference type="ARBA" id="ARBA00022679"/>
    </source>
</evidence>
<dbReference type="NCBIfam" id="NF002367">
    <property type="entry name" value="PRK01346.1-4"/>
    <property type="match status" value="1"/>
</dbReference>
<comment type="caution">
    <text evidence="6">The sequence shown here is derived from an EMBL/GenBank/DDBJ whole genome shotgun (WGS) entry which is preliminary data.</text>
</comment>
<comment type="subunit">
    <text evidence="4">Homohexamer; trimer of dimers.</text>
</comment>
<gene>
    <name evidence="6" type="ORF">DLM65_00010</name>
</gene>
<keyword evidence="2 4" id="KW-0808">Transferase</keyword>
<protein>
    <submittedName>
        <fullName evidence="6">GNAT family N-acetyltransferase</fullName>
    </submittedName>
</protein>
<dbReference type="SUPFAM" id="SSF55718">
    <property type="entry name" value="SCP-like"/>
    <property type="match status" value="1"/>
</dbReference>
<dbReference type="InterPro" id="IPR022902">
    <property type="entry name" value="NAcTrfase_Eis"/>
</dbReference>
<dbReference type="InterPro" id="IPR016181">
    <property type="entry name" value="Acyl_CoA_acyltransferase"/>
</dbReference>
<feature type="active site" description="Proton donor" evidence="4">
    <location>
        <position position="167"/>
    </location>
</feature>
<evidence type="ECO:0000313" key="7">
    <source>
        <dbReference type="Proteomes" id="UP000248724"/>
    </source>
</evidence>
<dbReference type="Pfam" id="PF13530">
    <property type="entry name" value="SCP2_2"/>
    <property type="match status" value="1"/>
</dbReference>
<feature type="binding site" evidence="4">
    <location>
        <begin position="162"/>
        <end position="163"/>
    </location>
    <ligand>
        <name>acetyl-CoA</name>
        <dbReference type="ChEBI" id="CHEBI:57288"/>
    </ligand>
</feature>
<dbReference type="Gene3D" id="3.40.630.30">
    <property type="match status" value="2"/>
</dbReference>
<dbReference type="GO" id="GO:0034069">
    <property type="term" value="F:aminoglycoside N-acetyltransferase activity"/>
    <property type="evidence" value="ECO:0007669"/>
    <property type="project" value="TreeGrafter"/>
</dbReference>
<organism evidence="6 7">
    <name type="scientific">Candidatus Aeolococcus gillhamiae</name>
    <dbReference type="NCBI Taxonomy" id="3127015"/>
    <lineage>
        <taxon>Bacteria</taxon>
        <taxon>Bacillati</taxon>
        <taxon>Candidatus Dormiibacterota</taxon>
        <taxon>Candidatus Dormibacteria</taxon>
        <taxon>Candidatus Aeolococcales</taxon>
        <taxon>Candidatus Aeolococcaceae</taxon>
        <taxon>Candidatus Aeolococcus</taxon>
    </lineage>
</organism>
<dbReference type="InterPro" id="IPR000182">
    <property type="entry name" value="GNAT_dom"/>
</dbReference>
<evidence type="ECO:0000313" key="6">
    <source>
        <dbReference type="EMBL" id="PZR84368.1"/>
    </source>
</evidence>
<dbReference type="SUPFAM" id="SSF55729">
    <property type="entry name" value="Acyl-CoA N-acyltransferases (Nat)"/>
    <property type="match status" value="1"/>
</dbReference>
<evidence type="ECO:0000256" key="4">
    <source>
        <dbReference type="HAMAP-Rule" id="MF_01812"/>
    </source>
</evidence>
<dbReference type="InterPro" id="IPR051554">
    <property type="entry name" value="Acetyltransferase_Eis"/>
</dbReference>
<evidence type="ECO:0000256" key="3">
    <source>
        <dbReference type="ARBA" id="ARBA00023315"/>
    </source>
</evidence>
<keyword evidence="3 4" id="KW-0012">Acyltransferase</keyword>
<accession>A0A2W6AGC5</accession>
<dbReference type="PANTHER" id="PTHR37817:SF1">
    <property type="entry name" value="N-ACETYLTRANSFERASE EIS"/>
    <property type="match status" value="1"/>
</dbReference>
<dbReference type="InterPro" id="IPR041380">
    <property type="entry name" value="Acetyltransf_17"/>
</dbReference>
<dbReference type="InterPro" id="IPR025559">
    <property type="entry name" value="Eis_dom"/>
</dbReference>
<dbReference type="Gene3D" id="3.30.1050.10">
    <property type="entry name" value="SCP2 sterol-binding domain"/>
    <property type="match status" value="1"/>
</dbReference>
<proteinExistence type="inferred from homology"/>